<proteinExistence type="predicted"/>
<evidence type="ECO:0000256" key="1">
    <source>
        <dbReference type="SAM" id="MobiDB-lite"/>
    </source>
</evidence>
<evidence type="ECO:0000256" key="2">
    <source>
        <dbReference type="SAM" id="Phobius"/>
    </source>
</evidence>
<name>A0A6J4RY43_9ACTN</name>
<protein>
    <submittedName>
        <fullName evidence="3">Uncharacterized protein</fullName>
    </submittedName>
</protein>
<keyword evidence="2" id="KW-1133">Transmembrane helix</keyword>
<reference evidence="3" key="1">
    <citation type="submission" date="2020-02" db="EMBL/GenBank/DDBJ databases">
        <authorList>
            <person name="Meier V. D."/>
        </authorList>
    </citation>
    <scope>NUCLEOTIDE SEQUENCE</scope>
    <source>
        <strain evidence="3">AVDCRST_MAG38</strain>
    </source>
</reference>
<organism evidence="3">
    <name type="scientific">uncultured Solirubrobacteraceae bacterium</name>
    <dbReference type="NCBI Taxonomy" id="1162706"/>
    <lineage>
        <taxon>Bacteria</taxon>
        <taxon>Bacillati</taxon>
        <taxon>Actinomycetota</taxon>
        <taxon>Thermoleophilia</taxon>
        <taxon>Solirubrobacterales</taxon>
        <taxon>Solirubrobacteraceae</taxon>
        <taxon>environmental samples</taxon>
    </lineage>
</organism>
<evidence type="ECO:0000313" key="3">
    <source>
        <dbReference type="EMBL" id="CAA9480287.1"/>
    </source>
</evidence>
<keyword evidence="2" id="KW-0812">Transmembrane</keyword>
<dbReference type="AlphaFoldDB" id="A0A6J4RY43"/>
<accession>A0A6J4RY43</accession>
<feature type="transmembrane region" description="Helical" evidence="2">
    <location>
        <begin position="12"/>
        <end position="34"/>
    </location>
</feature>
<keyword evidence="2" id="KW-0472">Membrane</keyword>
<feature type="region of interest" description="Disordered" evidence="1">
    <location>
        <begin position="80"/>
        <end position="103"/>
    </location>
</feature>
<gene>
    <name evidence="3" type="ORF">AVDCRST_MAG38-1976</name>
</gene>
<dbReference type="EMBL" id="CADCVJ010000165">
    <property type="protein sequence ID" value="CAA9480287.1"/>
    <property type="molecule type" value="Genomic_DNA"/>
</dbReference>
<sequence>MGVRAKLARPTVFFFRYGLAAIFIVMGFVALAFAPPTARYEGFSMCVGSGLSILLLNFLFRMGARGDHDRDDEEAARDFYARNGHWPDEAPPADARRRRTPTA</sequence>
<feature type="transmembrane region" description="Helical" evidence="2">
    <location>
        <begin position="40"/>
        <end position="60"/>
    </location>
</feature>